<dbReference type="FunFam" id="2.60.40.200:FF:000014">
    <property type="entry name" value="Superoxide dismutase 1 copper chaperone"/>
    <property type="match status" value="1"/>
</dbReference>
<dbReference type="GO" id="GO:0006801">
    <property type="term" value="P:superoxide metabolic process"/>
    <property type="evidence" value="ECO:0007669"/>
    <property type="project" value="InterPro"/>
</dbReference>
<reference evidence="12 13" key="1">
    <citation type="submission" date="2015-11" db="EMBL/GenBank/DDBJ databases">
        <title>The genome of Debaryomyces fabryi.</title>
        <authorList>
            <person name="Tafer H."/>
            <person name="Lopandic K."/>
        </authorList>
    </citation>
    <scope>NUCLEOTIDE SEQUENCE [LARGE SCALE GENOMIC DNA]</scope>
    <source>
        <strain evidence="12 13">CBS 789</strain>
    </source>
</reference>
<keyword evidence="7" id="KW-0186">Copper</keyword>
<dbReference type="InterPro" id="IPR006121">
    <property type="entry name" value="HMA_dom"/>
</dbReference>
<evidence type="ECO:0000256" key="7">
    <source>
        <dbReference type="ARBA" id="ARBA00023008"/>
    </source>
</evidence>
<evidence type="ECO:0000313" key="12">
    <source>
        <dbReference type="EMBL" id="KSA03697.1"/>
    </source>
</evidence>
<organism evidence="12 13">
    <name type="scientific">Debaryomyces fabryi</name>
    <dbReference type="NCBI Taxonomy" id="58627"/>
    <lineage>
        <taxon>Eukaryota</taxon>
        <taxon>Fungi</taxon>
        <taxon>Dikarya</taxon>
        <taxon>Ascomycota</taxon>
        <taxon>Saccharomycotina</taxon>
        <taxon>Pichiomycetes</taxon>
        <taxon>Debaryomycetaceae</taxon>
        <taxon>Debaryomyces</taxon>
    </lineage>
</organism>
<dbReference type="FunFam" id="3.30.70.100:FF:000038">
    <property type="entry name" value="Superoxide dismutase 1 copper chaperone"/>
    <property type="match status" value="1"/>
</dbReference>
<dbReference type="Proteomes" id="UP000054251">
    <property type="component" value="Unassembled WGS sequence"/>
</dbReference>
<comment type="function">
    <text evidence="10">Copper chaperone for superoxide dismutase 1 (SOD1). Binds copper ions and delivers them specifically to SOD1.</text>
</comment>
<gene>
    <name evidence="12" type="ORF">AC631_00509</name>
</gene>
<comment type="subcellular location">
    <subcellularLocation>
        <location evidence="2">Cytoplasm</location>
    </subcellularLocation>
</comment>
<comment type="similarity">
    <text evidence="3">Belongs to the CCS1 family.</text>
</comment>
<dbReference type="PANTHER" id="PTHR22814">
    <property type="entry name" value="COPPER TRANSPORT PROTEIN ATOX1-RELATED"/>
    <property type="match status" value="1"/>
</dbReference>
<evidence type="ECO:0000256" key="4">
    <source>
        <dbReference type="ARBA" id="ARBA00016103"/>
    </source>
</evidence>
<dbReference type="GeneID" id="26837518"/>
<evidence type="ECO:0000256" key="10">
    <source>
        <dbReference type="ARBA" id="ARBA00058842"/>
    </source>
</evidence>
<dbReference type="PROSITE" id="PS50846">
    <property type="entry name" value="HMA_2"/>
    <property type="match status" value="1"/>
</dbReference>
<dbReference type="Gene3D" id="2.60.40.200">
    <property type="entry name" value="Superoxide dismutase, copper/zinc binding domain"/>
    <property type="match status" value="1"/>
</dbReference>
<evidence type="ECO:0000256" key="5">
    <source>
        <dbReference type="ARBA" id="ARBA00022490"/>
    </source>
</evidence>
<name>A0A0V1Q5A8_9ASCO</name>
<dbReference type="InterPro" id="IPR036163">
    <property type="entry name" value="HMA_dom_sf"/>
</dbReference>
<protein>
    <recommendedName>
        <fullName evidence="4">Superoxide dismutase 1 copper chaperone</fullName>
    </recommendedName>
</protein>
<dbReference type="Pfam" id="PF00403">
    <property type="entry name" value="HMA"/>
    <property type="match status" value="1"/>
</dbReference>
<keyword evidence="5" id="KW-0963">Cytoplasm</keyword>
<dbReference type="CDD" id="cd00371">
    <property type="entry name" value="HMA"/>
    <property type="match status" value="1"/>
</dbReference>
<evidence type="ECO:0000256" key="3">
    <source>
        <dbReference type="ARBA" id="ARBA00010636"/>
    </source>
</evidence>
<evidence type="ECO:0000259" key="11">
    <source>
        <dbReference type="PROSITE" id="PS50846"/>
    </source>
</evidence>
<evidence type="ECO:0000256" key="1">
    <source>
        <dbReference type="ARBA" id="ARBA00001973"/>
    </source>
</evidence>
<keyword evidence="9" id="KW-0143">Chaperone</keyword>
<comment type="caution">
    <text evidence="12">The sequence shown here is derived from an EMBL/GenBank/DDBJ whole genome shotgun (WGS) entry which is preliminary data.</text>
</comment>
<dbReference type="EMBL" id="LMYN01000006">
    <property type="protein sequence ID" value="KSA03697.1"/>
    <property type="molecule type" value="Genomic_DNA"/>
</dbReference>
<accession>A0A0V1Q5A8</accession>
<evidence type="ECO:0000256" key="9">
    <source>
        <dbReference type="ARBA" id="ARBA00023186"/>
    </source>
</evidence>
<feature type="domain" description="HMA" evidence="11">
    <location>
        <begin position="4"/>
        <end position="67"/>
    </location>
</feature>
<evidence type="ECO:0000256" key="8">
    <source>
        <dbReference type="ARBA" id="ARBA00023157"/>
    </source>
</evidence>
<dbReference type="OrthoDB" id="666972at2759"/>
<dbReference type="SUPFAM" id="SSF55008">
    <property type="entry name" value="HMA, heavy metal-associated domain"/>
    <property type="match status" value="1"/>
</dbReference>
<dbReference type="RefSeq" id="XP_015469799.1">
    <property type="nucleotide sequence ID" value="XM_015609339.1"/>
</dbReference>
<dbReference type="SUPFAM" id="SSF49329">
    <property type="entry name" value="Cu,Zn superoxide dismutase-like"/>
    <property type="match status" value="1"/>
</dbReference>
<dbReference type="GO" id="GO:0005737">
    <property type="term" value="C:cytoplasm"/>
    <property type="evidence" value="ECO:0007669"/>
    <property type="project" value="UniProtKB-SubCell"/>
</dbReference>
<dbReference type="PANTHER" id="PTHR22814:SF287">
    <property type="entry name" value="COPPER TRANSPORT PROTEIN ATX1"/>
    <property type="match status" value="1"/>
</dbReference>
<comment type="cofactor">
    <cofactor evidence="1">
        <name>Cu(2+)</name>
        <dbReference type="ChEBI" id="CHEBI:29036"/>
    </cofactor>
</comment>
<dbReference type="GO" id="GO:0046872">
    <property type="term" value="F:metal ion binding"/>
    <property type="evidence" value="ECO:0007669"/>
    <property type="project" value="UniProtKB-KW"/>
</dbReference>
<dbReference type="AlphaFoldDB" id="A0A0V1Q5A8"/>
<sequence length="250" mass="26281">MTKSFEIVFAVPMECQSCVDAVSQSLKSLNGVSKFDIDLKSNIVTTEGSVPPSEIVKAIQSTGKDAIIRGTGKPNSAAVCILESFDPKDYQQPVKGLARIVSVGDNDLVVDLTVNGLPKGTYYPSIRKSGNLSKGALSTGGCFYPLAPLDVDQPASESTVINSLGAASHTSEEGPLYAGQGFLHANLNISDLIGRSVILSKLKDETAPDSLCGVIARSAGAWENDKQVCSCSGKTVWQERSDALAKGLKV</sequence>
<keyword evidence="6" id="KW-0479">Metal-binding</keyword>
<evidence type="ECO:0000256" key="6">
    <source>
        <dbReference type="ARBA" id="ARBA00022723"/>
    </source>
</evidence>
<keyword evidence="8" id="KW-1015">Disulfide bond</keyword>
<keyword evidence="13" id="KW-1185">Reference proteome</keyword>
<evidence type="ECO:0000313" key="13">
    <source>
        <dbReference type="Proteomes" id="UP000054251"/>
    </source>
</evidence>
<evidence type="ECO:0000256" key="2">
    <source>
        <dbReference type="ARBA" id="ARBA00004496"/>
    </source>
</evidence>
<dbReference type="InterPro" id="IPR036423">
    <property type="entry name" value="SOD-like_Cu/Zn_dom_sf"/>
</dbReference>
<proteinExistence type="inferred from homology"/>
<dbReference type="Gene3D" id="3.30.70.100">
    <property type="match status" value="1"/>
</dbReference>